<accession>A0AAV3SUK7</accession>
<dbReference type="InterPro" id="IPR013784">
    <property type="entry name" value="Carb-bd-like_fold"/>
</dbReference>
<dbReference type="Proteomes" id="UP001567571">
    <property type="component" value="Unassembled WGS sequence"/>
</dbReference>
<evidence type="ECO:0000313" key="6">
    <source>
        <dbReference type="Proteomes" id="UP001567571"/>
    </source>
</evidence>
<keyword evidence="2" id="KW-0812">Transmembrane</keyword>
<name>A0AAV3SUK7_9EURY</name>
<keyword evidence="2" id="KW-0472">Membrane</keyword>
<dbReference type="Gene3D" id="2.60.40.1120">
    <property type="entry name" value="Carboxypeptidase-like, regulatory domain"/>
    <property type="match status" value="2"/>
</dbReference>
<gene>
    <name evidence="4" type="ORF">ABNG02_06305</name>
    <name evidence="3" type="ORF">GCM10008994_22640</name>
</gene>
<comment type="caution">
    <text evidence="3">The sequence shown here is derived from an EMBL/GenBank/DDBJ whole genome shotgun (WGS) entry which is preliminary data.</text>
</comment>
<keyword evidence="2" id="KW-1133">Transmembrane helix</keyword>
<dbReference type="EMBL" id="BAAADQ010000013">
    <property type="protein sequence ID" value="GAA0547241.1"/>
    <property type="molecule type" value="Genomic_DNA"/>
</dbReference>
<keyword evidence="6" id="KW-1185">Reference proteome</keyword>
<feature type="region of interest" description="Disordered" evidence="1">
    <location>
        <begin position="384"/>
        <end position="410"/>
    </location>
</feature>
<dbReference type="Proteomes" id="UP001501425">
    <property type="component" value="Unassembled WGS sequence"/>
</dbReference>
<feature type="transmembrane region" description="Helical" evidence="2">
    <location>
        <begin position="270"/>
        <end position="290"/>
    </location>
</feature>
<dbReference type="Pfam" id="PF13620">
    <property type="entry name" value="CarboxypepD_reg"/>
    <property type="match status" value="2"/>
</dbReference>
<dbReference type="AlphaFoldDB" id="A0AAV3SUK7"/>
<reference evidence="4 6" key="3">
    <citation type="submission" date="2024-06" db="EMBL/GenBank/DDBJ databases">
        <title>Halorubrum miltondacostae sp. nov., a potential PHA producer isolated from an inland solar saltern in Rio Maior, Portugal.</title>
        <authorList>
            <person name="Albuquerque L."/>
            <person name="Viver T."/>
            <person name="Barroso C."/>
            <person name="Claudino R."/>
            <person name="Galvan M."/>
            <person name="Simoes G."/>
            <person name="Lobo Da Cunha A."/>
            <person name="Egas C."/>
        </authorList>
    </citation>
    <scope>NUCLEOTIDE SEQUENCE [LARGE SCALE GENOMIC DNA]</scope>
    <source>
        <strain evidence="4 6">DSM 18646</strain>
    </source>
</reference>
<dbReference type="SUPFAM" id="SSF49452">
    <property type="entry name" value="Starch-binding domain-like"/>
    <property type="match status" value="1"/>
</dbReference>
<proteinExistence type="predicted"/>
<evidence type="ECO:0000256" key="1">
    <source>
        <dbReference type="SAM" id="MobiDB-lite"/>
    </source>
</evidence>
<evidence type="ECO:0000313" key="4">
    <source>
        <dbReference type="EMBL" id="MEZ3166934.1"/>
    </source>
</evidence>
<dbReference type="RefSeq" id="WP_343779142.1">
    <property type="nucleotide sequence ID" value="NZ_BAAADQ010000013.1"/>
</dbReference>
<sequence>MSTLRIYDTKGNAYSPDGTATGTNEQIKDLFYGGVRLAIRSDHRQELSLFFRARETRNARTEQFYAVYSVDNSTAPLRDLIDDLTTRIESEWGYTIDDSSDEMKVYRELKRGNTALPGDSQEQDVLSELVASRSSVTVGVSDERNAIGLLSEYLGEFDQAAIADSTDADVLSTFDLVVTPGGHRGITPLAETEARWESTAGSLRDKHIKQEITSIRESVETLSREHGLSNDEIRSRVQSSVPALKTPVTGANLGSTASGSDDDYLVPPKVGLYIAVGAVVLIVLFAAMTVGPQLLGSLGVVDGGGGQTPSQANVAGALVDNTTNEQISTSTGNISIELRNETGVTLEEATQPRYNFTVSETRLSNLTLAVAADGYQNRTVTLSPESRGGNISLTPAASEGDSSTRSRVEGGVRDATADAYVSVTVSLTGDERFETTTGDFGSYSFDDVPAGEYNLSVNADGYVPESRTVDVNGMTTQVDTIGLEQTASLSVYFNASDTAGGVSGADVYLRNNATGNAIPPANPAETNEDGWYNTTGLEAGVYDIEFRGGEYENINENGITLEPGQARIVRVTVTRQE</sequence>
<evidence type="ECO:0000313" key="5">
    <source>
        <dbReference type="Proteomes" id="UP001501425"/>
    </source>
</evidence>
<organism evidence="3 5">
    <name type="scientific">Halorubrum ejinorense</name>
    <dbReference type="NCBI Taxonomy" id="425309"/>
    <lineage>
        <taxon>Archaea</taxon>
        <taxon>Methanobacteriati</taxon>
        <taxon>Methanobacteriota</taxon>
        <taxon>Stenosarchaea group</taxon>
        <taxon>Halobacteria</taxon>
        <taxon>Halobacteriales</taxon>
        <taxon>Haloferacaceae</taxon>
        <taxon>Halorubrum</taxon>
    </lineage>
</organism>
<evidence type="ECO:0000313" key="3">
    <source>
        <dbReference type="EMBL" id="GAA0547241.1"/>
    </source>
</evidence>
<evidence type="ECO:0000256" key="2">
    <source>
        <dbReference type="SAM" id="Phobius"/>
    </source>
</evidence>
<reference evidence="3" key="2">
    <citation type="submission" date="2023-12" db="EMBL/GenBank/DDBJ databases">
        <authorList>
            <person name="Sun Q."/>
            <person name="Inoue M."/>
        </authorList>
    </citation>
    <scope>NUCLEOTIDE SEQUENCE</scope>
    <source>
        <strain evidence="3">JCM 14265</strain>
    </source>
</reference>
<dbReference type="GO" id="GO:0030246">
    <property type="term" value="F:carbohydrate binding"/>
    <property type="evidence" value="ECO:0007669"/>
    <property type="project" value="InterPro"/>
</dbReference>
<protein>
    <submittedName>
        <fullName evidence="4">Carboxypeptidase-like regulatory domain-containing protein</fullName>
    </submittedName>
</protein>
<dbReference type="EMBL" id="JBEDNW010000003">
    <property type="protein sequence ID" value="MEZ3166934.1"/>
    <property type="molecule type" value="Genomic_DNA"/>
</dbReference>
<reference evidence="3" key="1">
    <citation type="journal article" date="2014" name="Int. J. Syst. Evol. Microbiol.">
        <title>Complete genome sequence of Corynebacterium casei LMG S-19264T (=DSM 44701T), isolated from a smear-ripened cheese.</title>
        <authorList>
            <consortium name="US DOE Joint Genome Institute (JGI-PGF)"/>
            <person name="Walter F."/>
            <person name="Albersmeier A."/>
            <person name="Kalinowski J."/>
            <person name="Ruckert C."/>
        </authorList>
    </citation>
    <scope>NUCLEOTIDE SEQUENCE</scope>
    <source>
        <strain evidence="3">JCM 14265</strain>
    </source>
</reference>
<feature type="compositionally biased region" description="Polar residues" evidence="1">
    <location>
        <begin position="384"/>
        <end position="401"/>
    </location>
</feature>